<dbReference type="PANTHER" id="PTHR35271">
    <property type="entry name" value="ABC TRANSPORTER, SUBSTRATE-BINDING LIPOPROTEIN-RELATED"/>
    <property type="match status" value="1"/>
</dbReference>
<dbReference type="PANTHER" id="PTHR35271:SF1">
    <property type="entry name" value="ABC TRANSPORTER, SUBSTRATE-BINDING LIPOPROTEIN"/>
    <property type="match status" value="1"/>
</dbReference>
<evidence type="ECO:0000313" key="3">
    <source>
        <dbReference type="Proteomes" id="UP000293550"/>
    </source>
</evidence>
<keyword evidence="1" id="KW-0472">Membrane</keyword>
<dbReference type="InterPro" id="IPR028082">
    <property type="entry name" value="Peripla_BP_I"/>
</dbReference>
<dbReference type="InterPro" id="IPR007487">
    <property type="entry name" value="ABC_transpt-TYRBP-like"/>
</dbReference>
<organism evidence="2 3">
    <name type="scientific">Candidatus Finniella inopinata</name>
    <dbReference type="NCBI Taxonomy" id="1696036"/>
    <lineage>
        <taxon>Bacteria</taxon>
        <taxon>Pseudomonadati</taxon>
        <taxon>Pseudomonadota</taxon>
        <taxon>Alphaproteobacteria</taxon>
        <taxon>Holosporales</taxon>
        <taxon>Candidatus Paracaedibacteraceae</taxon>
        <taxon>Candidatus Finniella</taxon>
    </lineage>
</organism>
<dbReference type="AlphaFoldDB" id="A0A4Q7DFG5"/>
<keyword evidence="1" id="KW-1133">Transmembrane helix</keyword>
<protein>
    <submittedName>
        <fullName evidence="2">ABC transporter substrate-binding protein</fullName>
    </submittedName>
</protein>
<feature type="transmembrane region" description="Helical" evidence="1">
    <location>
        <begin position="6"/>
        <end position="24"/>
    </location>
</feature>
<dbReference type="Gene3D" id="3.40.50.2300">
    <property type="match status" value="2"/>
</dbReference>
<keyword evidence="3" id="KW-1185">Reference proteome</keyword>
<dbReference type="OrthoDB" id="9776955at2"/>
<dbReference type="SUPFAM" id="SSF53822">
    <property type="entry name" value="Periplasmic binding protein-like I"/>
    <property type="match status" value="1"/>
</dbReference>
<evidence type="ECO:0000313" key="2">
    <source>
        <dbReference type="EMBL" id="RZI45521.1"/>
    </source>
</evidence>
<comment type="caution">
    <text evidence="2">The sequence shown here is derived from an EMBL/GenBank/DDBJ whole genome shotgun (WGS) entry which is preliminary data.</text>
</comment>
<accession>A0A4Q7DFG5</accession>
<sequence length="313" mass="33540">MSIKTLAGWVAGLIAVIVLGFYFFHQSKAIPSHKPIIVISQIIDHNTLNTVHKGLIDGLKEQGYIDGQTVEIFYENAHGNYTLSKQIADKFISLKPSVMVGLSTQSAQSFLNASLSKNIPLVFSAVTDPVAAKLSGPTVTGISDFMPAEPQLNLFLKLLPNLKKLGVIYNPSEINSVSFIEKFEQVALKKGIILVRAALNSTAEATAVTASLVGKVDAIYFPNDNTAMAAVKAIVTVGLKHHLPVFANDTASVEQGAVAAVAYDRYEMGKMTALMVVKILKGESPSEIPVIYDAATQIVTNKESLKNLSLPGS</sequence>
<keyword evidence="1" id="KW-0812">Transmembrane</keyword>
<dbReference type="CDD" id="cd06325">
    <property type="entry name" value="PBP1_ABC_unchar_transporter"/>
    <property type="match status" value="1"/>
</dbReference>
<dbReference type="Pfam" id="PF04392">
    <property type="entry name" value="ABC_sub_bind"/>
    <property type="match status" value="1"/>
</dbReference>
<reference evidence="2 3" key="1">
    <citation type="submission" date="2018-10" db="EMBL/GenBank/DDBJ databases">
        <title>An updated phylogeny of the Alphaproteobacteria reveals that the parasitic Rickettsiales and Holosporales have independent origins.</title>
        <authorList>
            <person name="Munoz-Gomez S.A."/>
            <person name="Hess S."/>
            <person name="Burger G."/>
            <person name="Lang B.F."/>
            <person name="Susko E."/>
            <person name="Slamovits C.H."/>
            <person name="Roger A.J."/>
        </authorList>
    </citation>
    <scope>NUCLEOTIDE SEQUENCE [LARGE SCALE GENOMIC DNA]</scope>
    <source>
        <strain evidence="2">HOLO01</strain>
    </source>
</reference>
<gene>
    <name evidence="2" type="ORF">EQU50_06820</name>
</gene>
<evidence type="ECO:0000256" key="1">
    <source>
        <dbReference type="SAM" id="Phobius"/>
    </source>
</evidence>
<proteinExistence type="predicted"/>
<dbReference type="EMBL" id="SCFB01000010">
    <property type="protein sequence ID" value="RZI45521.1"/>
    <property type="molecule type" value="Genomic_DNA"/>
</dbReference>
<dbReference type="Proteomes" id="UP000293550">
    <property type="component" value="Unassembled WGS sequence"/>
</dbReference>
<name>A0A4Q7DFG5_9PROT</name>
<dbReference type="RefSeq" id="WP_130154382.1">
    <property type="nucleotide sequence ID" value="NZ_SCFB01000010.1"/>
</dbReference>